<sequence length="60" mass="6242">MRHNCAVRAHCQVSLSLRVLGEDPVAGVGLPHVCAGSGHDLLSQSDSDGAQLYVIRQGGC</sequence>
<dbReference type="RefSeq" id="WP_072245693.1">
    <property type="nucleotide sequence ID" value="NZ_FBYC01000004.1"/>
</dbReference>
<organism evidence="1 2">
    <name type="scientific">Roseibaca calidilacus</name>
    <dbReference type="NCBI Taxonomy" id="1666912"/>
    <lineage>
        <taxon>Bacteria</taxon>
        <taxon>Pseudomonadati</taxon>
        <taxon>Pseudomonadota</taxon>
        <taxon>Alphaproteobacteria</taxon>
        <taxon>Rhodobacterales</taxon>
        <taxon>Paracoccaceae</taxon>
        <taxon>Roseinatronobacter</taxon>
    </lineage>
</organism>
<dbReference type="Proteomes" id="UP000182045">
    <property type="component" value="Unassembled WGS sequence"/>
</dbReference>
<evidence type="ECO:0000313" key="2">
    <source>
        <dbReference type="Proteomes" id="UP000182045"/>
    </source>
</evidence>
<proteinExistence type="predicted"/>
<name>A0ABM9VT09_9RHOB</name>
<dbReference type="SUPFAM" id="SSF64307">
    <property type="entry name" value="SirA-like"/>
    <property type="match status" value="1"/>
</dbReference>
<evidence type="ECO:0000313" key="1">
    <source>
        <dbReference type="EMBL" id="CUX80894.1"/>
    </source>
</evidence>
<comment type="caution">
    <text evidence="1">The sequence shown here is derived from an EMBL/GenBank/DDBJ whole genome shotgun (WGS) entry which is preliminary data.</text>
</comment>
<dbReference type="EMBL" id="FBYC01000004">
    <property type="protein sequence ID" value="CUX80894.1"/>
    <property type="molecule type" value="Genomic_DNA"/>
</dbReference>
<keyword evidence="2" id="KW-1185">Reference proteome</keyword>
<dbReference type="InterPro" id="IPR036868">
    <property type="entry name" value="TusA-like_sf"/>
</dbReference>
<accession>A0ABM9VT09</accession>
<reference evidence="1 2" key="1">
    <citation type="submission" date="2016-01" db="EMBL/GenBank/DDBJ databases">
        <authorList>
            <person name="Varghese N."/>
        </authorList>
    </citation>
    <scope>NUCLEOTIDE SEQUENCE [LARGE SCALE GENOMIC DNA]</scope>
    <source>
        <strain evidence="1 2">HL-91</strain>
    </source>
</reference>
<gene>
    <name evidence="1" type="ORF">Ga0058931_1402</name>
</gene>
<protein>
    <submittedName>
        <fullName evidence="1">Uncharacterized protein</fullName>
    </submittedName>
</protein>